<keyword evidence="14" id="KW-0548">Nucleotidyltransferase</keyword>
<dbReference type="InterPro" id="IPR000594">
    <property type="entry name" value="ThiF_NAD_FAD-bd"/>
</dbReference>
<gene>
    <name evidence="14" type="ORF">SAMN04488090_3275</name>
</gene>
<reference evidence="14 15" key="1">
    <citation type="submission" date="2016-10" db="EMBL/GenBank/DDBJ databases">
        <authorList>
            <person name="de Groot N.N."/>
        </authorList>
    </citation>
    <scope>NUCLEOTIDE SEQUENCE [LARGE SCALE GENOMIC DNA]</scope>
    <source>
        <strain evidence="14 15">DSM 21668</strain>
    </source>
</reference>
<dbReference type="PANTHER" id="PTHR10953:SF102">
    <property type="entry name" value="ADENYLYLTRANSFERASE AND SULFURTRANSFERASE MOCS3"/>
    <property type="match status" value="1"/>
</dbReference>
<evidence type="ECO:0000256" key="1">
    <source>
        <dbReference type="ARBA" id="ARBA00009919"/>
    </source>
</evidence>
<dbReference type="SMART" id="SM00450">
    <property type="entry name" value="RHOD"/>
    <property type="match status" value="1"/>
</dbReference>
<evidence type="ECO:0000256" key="3">
    <source>
        <dbReference type="ARBA" id="ARBA00022741"/>
    </source>
</evidence>
<comment type="function">
    <text evidence="6">Catalyzes the adenylation by ATP of the carboxyl group of the C-terminal glycine of sulfur carrier protein MoaD.</text>
</comment>
<evidence type="ECO:0000256" key="12">
    <source>
        <dbReference type="ARBA" id="ARBA00078531"/>
    </source>
</evidence>
<dbReference type="AlphaFoldDB" id="A0A1G9SS21"/>
<evidence type="ECO:0000256" key="8">
    <source>
        <dbReference type="ARBA" id="ARBA00066884"/>
    </source>
</evidence>
<evidence type="ECO:0000256" key="2">
    <source>
        <dbReference type="ARBA" id="ARBA00022679"/>
    </source>
</evidence>
<keyword evidence="15" id="KW-1185">Reference proteome</keyword>
<evidence type="ECO:0000313" key="15">
    <source>
        <dbReference type="Proteomes" id="UP000198901"/>
    </source>
</evidence>
<dbReference type="NCBIfam" id="NF004281">
    <property type="entry name" value="PRK05690.1"/>
    <property type="match status" value="1"/>
</dbReference>
<dbReference type="InterPro" id="IPR001763">
    <property type="entry name" value="Rhodanese-like_dom"/>
</dbReference>
<dbReference type="GO" id="GO:0004792">
    <property type="term" value="F:thiosulfate-cyanide sulfurtransferase activity"/>
    <property type="evidence" value="ECO:0007669"/>
    <property type="project" value="TreeGrafter"/>
</dbReference>
<comment type="similarity">
    <text evidence="1">Belongs to the HesA/MoeB/ThiF family.</text>
</comment>
<evidence type="ECO:0000256" key="10">
    <source>
        <dbReference type="ARBA" id="ARBA00075110"/>
    </source>
</evidence>
<dbReference type="CDD" id="cd00158">
    <property type="entry name" value="RHOD"/>
    <property type="match status" value="1"/>
</dbReference>
<evidence type="ECO:0000256" key="4">
    <source>
        <dbReference type="ARBA" id="ARBA00022840"/>
    </source>
</evidence>
<dbReference type="OrthoDB" id="9804286at2"/>
<evidence type="ECO:0000256" key="5">
    <source>
        <dbReference type="ARBA" id="ARBA00052218"/>
    </source>
</evidence>
<dbReference type="Gene3D" id="3.40.50.720">
    <property type="entry name" value="NAD(P)-binding Rossmann-like Domain"/>
    <property type="match status" value="1"/>
</dbReference>
<protein>
    <recommendedName>
        <fullName evidence="9">Molybdopterin-synthase adenylyltransferase</fullName>
        <ecNumber evidence="8">2.7.7.80</ecNumber>
    </recommendedName>
    <alternativeName>
        <fullName evidence="12">MoaD protein adenylase</fullName>
    </alternativeName>
    <alternativeName>
        <fullName evidence="10">Molybdopterin-converting factor subunit 1 adenylase</fullName>
    </alternativeName>
    <alternativeName>
        <fullName evidence="11">Sulfur carrier protein MoaD adenylyltransferase</fullName>
    </alternativeName>
</protein>
<dbReference type="GO" id="GO:0008641">
    <property type="term" value="F:ubiquitin-like modifier activating enzyme activity"/>
    <property type="evidence" value="ECO:0007669"/>
    <property type="project" value="InterPro"/>
</dbReference>
<dbReference type="Pfam" id="PF00899">
    <property type="entry name" value="ThiF"/>
    <property type="match status" value="1"/>
</dbReference>
<evidence type="ECO:0000256" key="11">
    <source>
        <dbReference type="ARBA" id="ARBA00075328"/>
    </source>
</evidence>
<dbReference type="CDD" id="cd00757">
    <property type="entry name" value="ThiF_MoeB_HesA_family"/>
    <property type="match status" value="1"/>
</dbReference>
<sequence length="349" mass="37921">MTTEQRTRYSRHLKLPEIGESGQEKINAARVAVVGAGGLGCPLLQYLAAAGVGHIGIFDGDTIALSNLQRQVLYRPQDVGQSKALVAATLLREQNPLIEVTAFPEYLQRGTILSFLEDYDIVVDGSDNFDTRYLVNDACVILGKPLVFGSIYRFEGQVSVLNHRGGPTYRCLYPEPGELAACSEAGVLGVLPGITGTLMAAEVIKLCAGIGDPLSGRLLLFDALSMVFNVFSFSLRPENAAIDALPDTTYVCETDEIDPAALFPLEEDAVLIDVREVSEYEDENIGGKNIPLSELENRLTDIPRNVPVYVHCQSGVRSRTAVRLLQDHGFRNVVQVRGGLAAILRYGVL</sequence>
<comment type="catalytic activity">
    <reaction evidence="5">
        <text>[molybdopterin-synthase sulfur-carrier protein]-C-terminal Gly-Gly + ATP + H(+) = [molybdopterin-synthase sulfur-carrier protein]-C-terminal Gly-Gly-AMP + diphosphate</text>
        <dbReference type="Rhea" id="RHEA:43616"/>
        <dbReference type="Rhea" id="RHEA-COMP:12159"/>
        <dbReference type="Rhea" id="RHEA-COMP:12202"/>
        <dbReference type="ChEBI" id="CHEBI:15378"/>
        <dbReference type="ChEBI" id="CHEBI:30616"/>
        <dbReference type="ChEBI" id="CHEBI:33019"/>
        <dbReference type="ChEBI" id="CHEBI:90618"/>
        <dbReference type="ChEBI" id="CHEBI:90778"/>
        <dbReference type="EC" id="2.7.7.80"/>
    </reaction>
</comment>
<dbReference type="InterPro" id="IPR036873">
    <property type="entry name" value="Rhodanese-like_dom_sf"/>
</dbReference>
<dbReference type="EMBL" id="FNGS01000006">
    <property type="protein sequence ID" value="SDM38246.1"/>
    <property type="molecule type" value="Genomic_DNA"/>
</dbReference>
<dbReference type="InterPro" id="IPR045886">
    <property type="entry name" value="ThiF/MoeB/HesA"/>
</dbReference>
<proteinExistence type="inferred from homology"/>
<organism evidence="14 15">
    <name type="scientific">Siphonobacter aquaeclarae</name>
    <dbReference type="NCBI Taxonomy" id="563176"/>
    <lineage>
        <taxon>Bacteria</taxon>
        <taxon>Pseudomonadati</taxon>
        <taxon>Bacteroidota</taxon>
        <taxon>Cytophagia</taxon>
        <taxon>Cytophagales</taxon>
        <taxon>Cytophagaceae</taxon>
        <taxon>Siphonobacter</taxon>
    </lineage>
</organism>
<feature type="domain" description="Rhodanese" evidence="13">
    <location>
        <begin position="265"/>
        <end position="348"/>
    </location>
</feature>
<dbReference type="STRING" id="563176.SAMN04488090_3275"/>
<comment type="subunit">
    <text evidence="7">Homodimer. Forms a stable heterotetrameric complex of 2 MoeB and 2 MoaD during adenylation of MoaD.</text>
</comment>
<dbReference type="FunFam" id="3.40.50.720:FF:000033">
    <property type="entry name" value="Adenylyltransferase and sulfurtransferase MOCS3"/>
    <property type="match status" value="1"/>
</dbReference>
<dbReference type="GO" id="GO:0005524">
    <property type="term" value="F:ATP binding"/>
    <property type="evidence" value="ECO:0007669"/>
    <property type="project" value="UniProtKB-KW"/>
</dbReference>
<dbReference type="Pfam" id="PF00581">
    <property type="entry name" value="Rhodanese"/>
    <property type="match status" value="1"/>
</dbReference>
<keyword evidence="4" id="KW-0067">ATP-binding</keyword>
<keyword evidence="2 14" id="KW-0808">Transferase</keyword>
<dbReference type="RefSeq" id="WP_093204545.1">
    <property type="nucleotide sequence ID" value="NZ_FNGS01000006.1"/>
</dbReference>
<evidence type="ECO:0000259" key="13">
    <source>
        <dbReference type="PROSITE" id="PS50206"/>
    </source>
</evidence>
<dbReference type="GO" id="GO:0061605">
    <property type="term" value="F:molybdopterin-synthase adenylyltransferase activity"/>
    <property type="evidence" value="ECO:0007669"/>
    <property type="project" value="UniProtKB-EC"/>
</dbReference>
<dbReference type="PROSITE" id="PS50206">
    <property type="entry name" value="RHODANESE_3"/>
    <property type="match status" value="1"/>
</dbReference>
<dbReference type="Proteomes" id="UP000198901">
    <property type="component" value="Unassembled WGS sequence"/>
</dbReference>
<dbReference type="Gene3D" id="3.40.250.10">
    <property type="entry name" value="Rhodanese-like domain"/>
    <property type="match status" value="1"/>
</dbReference>
<evidence type="ECO:0000313" key="14">
    <source>
        <dbReference type="EMBL" id="SDM38246.1"/>
    </source>
</evidence>
<dbReference type="EC" id="2.7.7.80" evidence="8"/>
<dbReference type="InterPro" id="IPR035985">
    <property type="entry name" value="Ubiquitin-activating_enz"/>
</dbReference>
<evidence type="ECO:0000256" key="6">
    <source>
        <dbReference type="ARBA" id="ARBA00055169"/>
    </source>
</evidence>
<dbReference type="GO" id="GO:0005829">
    <property type="term" value="C:cytosol"/>
    <property type="evidence" value="ECO:0007669"/>
    <property type="project" value="TreeGrafter"/>
</dbReference>
<evidence type="ECO:0000256" key="7">
    <source>
        <dbReference type="ARBA" id="ARBA00063809"/>
    </source>
</evidence>
<dbReference type="PANTHER" id="PTHR10953">
    <property type="entry name" value="UBIQUITIN-ACTIVATING ENZYME E1"/>
    <property type="match status" value="1"/>
</dbReference>
<dbReference type="GO" id="GO:0008146">
    <property type="term" value="F:sulfotransferase activity"/>
    <property type="evidence" value="ECO:0007669"/>
    <property type="project" value="TreeGrafter"/>
</dbReference>
<accession>A0A1G9SS21</accession>
<name>A0A1G9SS21_9BACT</name>
<keyword evidence="3" id="KW-0547">Nucleotide-binding</keyword>
<dbReference type="SUPFAM" id="SSF69572">
    <property type="entry name" value="Activating enzymes of the ubiquitin-like proteins"/>
    <property type="match status" value="1"/>
</dbReference>
<evidence type="ECO:0000256" key="9">
    <source>
        <dbReference type="ARBA" id="ARBA00073635"/>
    </source>
</evidence>